<keyword evidence="3 7" id="KW-0812">Transmembrane</keyword>
<proteinExistence type="inferred from homology"/>
<dbReference type="GO" id="GO:0020037">
    <property type="term" value="F:heme binding"/>
    <property type="evidence" value="ECO:0007669"/>
    <property type="project" value="TreeGrafter"/>
</dbReference>
<dbReference type="GO" id="GO:0010181">
    <property type="term" value="F:FMN binding"/>
    <property type="evidence" value="ECO:0007669"/>
    <property type="project" value="TreeGrafter"/>
</dbReference>
<dbReference type="GO" id="GO:0005886">
    <property type="term" value="C:plasma membrane"/>
    <property type="evidence" value="ECO:0007669"/>
    <property type="project" value="TreeGrafter"/>
</dbReference>
<dbReference type="PANTHER" id="PTHR36964:SF1">
    <property type="entry name" value="PROTEIN-METHIONINE-SULFOXIDE REDUCTASE HEME-BINDING SUBUNIT MSRQ"/>
    <property type="match status" value="1"/>
</dbReference>
<feature type="transmembrane region" description="Helical" evidence="7">
    <location>
        <begin position="166"/>
        <end position="184"/>
    </location>
</feature>
<dbReference type="InterPro" id="IPR022837">
    <property type="entry name" value="MsrQ-like"/>
</dbReference>
<feature type="transmembrane region" description="Helical" evidence="7">
    <location>
        <begin position="130"/>
        <end position="146"/>
    </location>
</feature>
<keyword evidence="4 7" id="KW-1133">Transmembrane helix</keyword>
<accession>A0A160TBY8</accession>
<evidence type="ECO:0000313" key="9">
    <source>
        <dbReference type="EMBL" id="CUS40597.1"/>
    </source>
</evidence>
<feature type="transmembrane region" description="Helical" evidence="7">
    <location>
        <begin position="59"/>
        <end position="82"/>
    </location>
</feature>
<evidence type="ECO:0000256" key="1">
    <source>
        <dbReference type="ARBA" id="ARBA00004141"/>
    </source>
</evidence>
<name>A0A160TBY8_9ZZZZ</name>
<feature type="domain" description="Ferric oxidoreductase" evidence="8">
    <location>
        <begin position="61"/>
        <end position="174"/>
    </location>
</feature>
<dbReference type="AlphaFoldDB" id="A0A160TBY8"/>
<evidence type="ECO:0000259" key="8">
    <source>
        <dbReference type="Pfam" id="PF01794"/>
    </source>
</evidence>
<dbReference type="EMBL" id="CZQC01000020">
    <property type="protein sequence ID" value="CUS40597.1"/>
    <property type="molecule type" value="Genomic_DNA"/>
</dbReference>
<dbReference type="InterPro" id="IPR013130">
    <property type="entry name" value="Fe3_Rdtase_TM_dom"/>
</dbReference>
<feature type="transmembrane region" description="Helical" evidence="7">
    <location>
        <begin position="21"/>
        <end position="39"/>
    </location>
</feature>
<evidence type="ECO:0000256" key="7">
    <source>
        <dbReference type="SAM" id="Phobius"/>
    </source>
</evidence>
<gene>
    <name evidence="9" type="ORF">MGWOODY_Tha2579</name>
</gene>
<feature type="transmembrane region" description="Helical" evidence="7">
    <location>
        <begin position="94"/>
        <end position="118"/>
    </location>
</feature>
<dbReference type="GO" id="GO:0016679">
    <property type="term" value="F:oxidoreductase activity, acting on diphenols and related substances as donors"/>
    <property type="evidence" value="ECO:0007669"/>
    <property type="project" value="TreeGrafter"/>
</dbReference>
<keyword evidence="6 7" id="KW-0472">Membrane</keyword>
<evidence type="ECO:0000256" key="5">
    <source>
        <dbReference type="ARBA" id="ARBA00023004"/>
    </source>
</evidence>
<feature type="transmembrane region" description="Helical" evidence="7">
    <location>
        <begin position="190"/>
        <end position="207"/>
    </location>
</feature>
<dbReference type="PANTHER" id="PTHR36964">
    <property type="entry name" value="PROTEIN-METHIONINE-SULFOXIDE REDUCTASE HEME-BINDING SUBUNIT MSRQ"/>
    <property type="match status" value="1"/>
</dbReference>
<evidence type="ECO:0000256" key="3">
    <source>
        <dbReference type="ARBA" id="ARBA00022692"/>
    </source>
</evidence>
<evidence type="ECO:0000256" key="4">
    <source>
        <dbReference type="ARBA" id="ARBA00022989"/>
    </source>
</evidence>
<keyword evidence="2" id="KW-0813">Transport</keyword>
<evidence type="ECO:0000256" key="2">
    <source>
        <dbReference type="ARBA" id="ARBA00022448"/>
    </source>
</evidence>
<sequence>MSILSAISNKITSVPVFWRRFIITGLSALPALYILQLVVRIQTGEWDLLGPEPGKALVWLTGTWAFNFLLIALVVTPLYRLLNQRWVLVHRRMLGLWAFLYTSLHALAYATFLLQWQWADITSEIVKRPYLLLGTGAWTILLALALTSTRWAQKSLGKRWKALHKLVYFAALLASVHYLLQIRAGWFEPVLYTVLTILVLLVRNRLFEGFWKKSDKI</sequence>
<evidence type="ECO:0000256" key="6">
    <source>
        <dbReference type="ARBA" id="ARBA00023136"/>
    </source>
</evidence>
<comment type="subcellular location">
    <subcellularLocation>
        <location evidence="1">Membrane</location>
        <topology evidence="1">Multi-pass membrane protein</topology>
    </subcellularLocation>
</comment>
<reference evidence="9" key="1">
    <citation type="submission" date="2015-10" db="EMBL/GenBank/DDBJ databases">
        <authorList>
            <person name="Gilbert D.G."/>
        </authorList>
    </citation>
    <scope>NUCLEOTIDE SEQUENCE</scope>
</reference>
<organism evidence="9">
    <name type="scientific">hydrothermal vent metagenome</name>
    <dbReference type="NCBI Taxonomy" id="652676"/>
    <lineage>
        <taxon>unclassified sequences</taxon>
        <taxon>metagenomes</taxon>
        <taxon>ecological metagenomes</taxon>
    </lineage>
</organism>
<dbReference type="Pfam" id="PF01794">
    <property type="entry name" value="Ferric_reduct"/>
    <property type="match status" value="1"/>
</dbReference>
<protein>
    <submittedName>
        <fullName evidence="9">FIG001196: Membrane protein YedZ</fullName>
    </submittedName>
</protein>
<dbReference type="HAMAP" id="MF_01207">
    <property type="entry name" value="MsrQ"/>
    <property type="match status" value="1"/>
</dbReference>
<keyword evidence="5" id="KW-0408">Iron</keyword>